<keyword evidence="4" id="KW-1185">Reference proteome</keyword>
<comment type="caution">
    <text evidence="3">The sequence shown here is derived from an EMBL/GenBank/DDBJ whole genome shotgun (WGS) entry which is preliminary data.</text>
</comment>
<dbReference type="InterPro" id="IPR014729">
    <property type="entry name" value="Rossmann-like_a/b/a_fold"/>
</dbReference>
<reference evidence="3 4" key="1">
    <citation type="journal article" date="2023" name="Int. J. Syst. Evol. Microbiol.">
        <title>Arthrobacter mangrovi sp. nov., an actinobacterium isolated from the rhizosphere of a mangrove.</title>
        <authorList>
            <person name="Hamada M."/>
            <person name="Saitou S."/>
            <person name="Enomoto N."/>
            <person name="Nanri K."/>
            <person name="Hidaka K."/>
            <person name="Miura T."/>
            <person name="Tamura T."/>
        </authorList>
    </citation>
    <scope>NUCLEOTIDE SEQUENCE [LARGE SCALE GENOMIC DNA]</scope>
    <source>
        <strain evidence="3 4">NBRC 112813</strain>
    </source>
</reference>
<dbReference type="SUPFAM" id="SSF52402">
    <property type="entry name" value="Adenine nucleotide alpha hydrolases-like"/>
    <property type="match status" value="1"/>
</dbReference>
<name>A0ABQ5MV17_9MICC</name>
<organism evidence="3 4">
    <name type="scientific">Arthrobacter mangrovi</name>
    <dbReference type="NCBI Taxonomy" id="2966350"/>
    <lineage>
        <taxon>Bacteria</taxon>
        <taxon>Bacillati</taxon>
        <taxon>Actinomycetota</taxon>
        <taxon>Actinomycetes</taxon>
        <taxon>Micrococcales</taxon>
        <taxon>Micrococcaceae</taxon>
        <taxon>Arthrobacter</taxon>
    </lineage>
</organism>
<sequence length="156" mass="16409">MALSNGKIVVGVDGSESSVEALRMAARLAPALDTGIHAIACWHFPRIYEGYVPPDFEAFEASAKEKLEAALQQAFGNDQPAGLTTELMRGPAPELLVQAGEEAALLVVGRRGHGGFRGMHLGSVSSACVAHAACPVLVLHEHGKVHTRGGREHAEP</sequence>
<evidence type="ECO:0000313" key="4">
    <source>
        <dbReference type="Proteomes" id="UP001209654"/>
    </source>
</evidence>
<dbReference type="InterPro" id="IPR006015">
    <property type="entry name" value="Universal_stress_UspA"/>
</dbReference>
<dbReference type="RefSeq" id="WP_264795954.1">
    <property type="nucleotide sequence ID" value="NZ_BRVS01000009.1"/>
</dbReference>
<dbReference type="Gene3D" id="3.40.50.620">
    <property type="entry name" value="HUPs"/>
    <property type="match status" value="1"/>
</dbReference>
<dbReference type="InterPro" id="IPR006016">
    <property type="entry name" value="UspA"/>
</dbReference>
<dbReference type="PANTHER" id="PTHR46553">
    <property type="entry name" value="ADENINE NUCLEOTIDE ALPHA HYDROLASES-LIKE SUPERFAMILY PROTEIN"/>
    <property type="match status" value="1"/>
</dbReference>
<evidence type="ECO:0000313" key="3">
    <source>
        <dbReference type="EMBL" id="GLB67842.1"/>
    </source>
</evidence>
<evidence type="ECO:0000259" key="2">
    <source>
        <dbReference type="Pfam" id="PF00582"/>
    </source>
</evidence>
<dbReference type="EMBL" id="BRVS01000009">
    <property type="protein sequence ID" value="GLB67842.1"/>
    <property type="molecule type" value="Genomic_DNA"/>
</dbReference>
<dbReference type="PRINTS" id="PR01438">
    <property type="entry name" value="UNVRSLSTRESS"/>
</dbReference>
<accession>A0ABQ5MV17</accession>
<dbReference type="Pfam" id="PF00582">
    <property type="entry name" value="Usp"/>
    <property type="match status" value="1"/>
</dbReference>
<protein>
    <submittedName>
        <fullName evidence="3">Universal stress protein</fullName>
    </submittedName>
</protein>
<dbReference type="Proteomes" id="UP001209654">
    <property type="component" value="Unassembled WGS sequence"/>
</dbReference>
<dbReference type="PANTHER" id="PTHR46553:SF3">
    <property type="entry name" value="ADENINE NUCLEOTIDE ALPHA HYDROLASES-LIKE SUPERFAMILY PROTEIN"/>
    <property type="match status" value="1"/>
</dbReference>
<evidence type="ECO:0000256" key="1">
    <source>
        <dbReference type="ARBA" id="ARBA00008791"/>
    </source>
</evidence>
<proteinExistence type="inferred from homology"/>
<comment type="similarity">
    <text evidence="1">Belongs to the universal stress protein A family.</text>
</comment>
<gene>
    <name evidence="3" type="ORF">AHIS1636_22820</name>
</gene>
<feature type="domain" description="UspA" evidence="2">
    <location>
        <begin position="6"/>
        <end position="140"/>
    </location>
</feature>